<dbReference type="FunFam" id="3.30.70.1350:FF:000004">
    <property type="entry name" value="Cation diffusion facilitator 10"/>
    <property type="match status" value="1"/>
</dbReference>
<feature type="region of interest" description="Disordered" evidence="6">
    <location>
        <begin position="195"/>
        <end position="231"/>
    </location>
</feature>
<dbReference type="PANTHER" id="PTHR43840">
    <property type="entry name" value="MITOCHONDRIAL METAL TRANSPORTER 1-RELATED"/>
    <property type="match status" value="1"/>
</dbReference>
<evidence type="ECO:0000256" key="2">
    <source>
        <dbReference type="ARBA" id="ARBA00022448"/>
    </source>
</evidence>
<keyword evidence="3 7" id="KW-0812">Transmembrane</keyword>
<dbReference type="InterPro" id="IPR050291">
    <property type="entry name" value="CDF_Transporter"/>
</dbReference>
<evidence type="ECO:0000313" key="11">
    <source>
        <dbReference type="Proteomes" id="UP000182658"/>
    </source>
</evidence>
<dbReference type="Gene3D" id="1.20.1510.10">
    <property type="entry name" value="Cation efflux protein transmembrane domain"/>
    <property type="match status" value="1"/>
</dbReference>
<name>A0A1J7J6J5_9PEZI</name>
<feature type="compositionally biased region" description="Polar residues" evidence="6">
    <location>
        <begin position="195"/>
        <end position="207"/>
    </location>
</feature>
<reference evidence="10 11" key="1">
    <citation type="submission" date="2016-10" db="EMBL/GenBank/DDBJ databases">
        <title>Draft genome sequence of Coniochaeta ligniaria NRRL30616, a lignocellulolytic fungus for bioabatement of inhibitors in plant biomass hydrolysates.</title>
        <authorList>
            <consortium name="DOE Joint Genome Institute"/>
            <person name="Jimenez D.J."/>
            <person name="Hector R.E."/>
            <person name="Riley R."/>
            <person name="Sun H."/>
            <person name="Grigoriev I.V."/>
            <person name="Van Elsas J.D."/>
            <person name="Nichols N.N."/>
        </authorList>
    </citation>
    <scope>NUCLEOTIDE SEQUENCE [LARGE SCALE GENOMIC DNA]</scope>
    <source>
        <strain evidence="10 11">NRRL 30616</strain>
    </source>
</reference>
<dbReference type="FunFam" id="1.20.1510.10:FF:000005">
    <property type="entry name" value="Putative Cation diffusion facilitator 1"/>
    <property type="match status" value="1"/>
</dbReference>
<dbReference type="AlphaFoldDB" id="A0A1J7J6J5"/>
<keyword evidence="5 7" id="KW-0472">Membrane</keyword>
<dbReference type="GO" id="GO:0008324">
    <property type="term" value="F:monoatomic cation transmembrane transporter activity"/>
    <property type="evidence" value="ECO:0007669"/>
    <property type="project" value="InterPro"/>
</dbReference>
<dbReference type="GO" id="GO:0030003">
    <property type="term" value="P:intracellular monoatomic cation homeostasis"/>
    <property type="evidence" value="ECO:0007669"/>
    <property type="project" value="UniProtKB-ARBA"/>
</dbReference>
<accession>A0A1J7J6J5</accession>
<dbReference type="STRING" id="1408157.A0A1J7J6J5"/>
<feature type="region of interest" description="Disordered" evidence="6">
    <location>
        <begin position="254"/>
        <end position="277"/>
    </location>
</feature>
<dbReference type="EMBL" id="KV875093">
    <property type="protein sequence ID" value="OIW34995.1"/>
    <property type="molecule type" value="Genomic_DNA"/>
</dbReference>
<keyword evidence="2" id="KW-0813">Transport</keyword>
<evidence type="ECO:0000256" key="3">
    <source>
        <dbReference type="ARBA" id="ARBA00022692"/>
    </source>
</evidence>
<evidence type="ECO:0000256" key="1">
    <source>
        <dbReference type="ARBA" id="ARBA00004141"/>
    </source>
</evidence>
<gene>
    <name evidence="10" type="ORF">CONLIGDRAFT_627033</name>
</gene>
<protein>
    <submittedName>
        <fullName evidence="10">Cation efflux family protein</fullName>
    </submittedName>
</protein>
<evidence type="ECO:0000256" key="7">
    <source>
        <dbReference type="SAM" id="Phobius"/>
    </source>
</evidence>
<sequence length="571" mass="63278">MSSPPDIRSSLTLRHGSFLLLQDEVASSPLASKGHGALASLIRNRSTASLHNPGRPGSIRDVPRDDEEAALGSYPAQDWSVFRIRDDLGDEPQRRSEERRMSAILNTPQVRSMRLIGNSNPRYRWEQYWKTAAELGGMKKKIRQYYERTNYLIQQYLYIDRLLDSSLPHDLLNEYSHMPSSSFRGVEIPNTISEESPLNRTAVSSPAITGDRANGVGGSIISPNSASETSIKRVKRTPKDIYRATETTPLFMTDEESPEAVADAEAEAEEGNRPRPEIPFLEDEEVDSSEGIVTLAIYVNLVANAILLAGKIAVIVSVPSVSVLASLVDAVLDFLSTGIVWTTTWLIAQSDQYRYPIGRRRLEPLGVLVFSVIMITSFVQVALEAIQRLLSPDREIVELGIPALAIMLSTIGVKGIVWIWLRSVRNSSVQALASDASTVGFYARVWWLDALGGLLLSLVVIFNWSSTSAGHIKNLCGFSATADQRNILLYLTMRFAKTIQQIQGLQAYHAGDKLNVEVDIVLDPSTSLKDSHDLAESLQYVLESVPIVDRAFVHVDYASYNLPTHMQQQPN</sequence>
<evidence type="ECO:0000256" key="6">
    <source>
        <dbReference type="SAM" id="MobiDB-lite"/>
    </source>
</evidence>
<feature type="domain" description="Cation efflux protein transmembrane" evidence="8">
    <location>
        <begin position="298"/>
        <end position="438"/>
    </location>
</feature>
<dbReference type="InParanoid" id="A0A1J7J6J5"/>
<feature type="compositionally biased region" description="Acidic residues" evidence="6">
    <location>
        <begin position="254"/>
        <end position="269"/>
    </location>
</feature>
<dbReference type="InterPro" id="IPR036837">
    <property type="entry name" value="Cation_efflux_CTD_sf"/>
</dbReference>
<dbReference type="GO" id="GO:0016020">
    <property type="term" value="C:membrane"/>
    <property type="evidence" value="ECO:0007669"/>
    <property type="project" value="UniProtKB-SubCell"/>
</dbReference>
<proteinExistence type="predicted"/>
<dbReference type="PANTHER" id="PTHR43840:SF4">
    <property type="entry name" value="CDF DIVALENT METAL CATION TRANSPORTER (EUROFUNG)"/>
    <property type="match status" value="1"/>
</dbReference>
<dbReference type="GO" id="GO:0098771">
    <property type="term" value="P:inorganic ion homeostasis"/>
    <property type="evidence" value="ECO:0007669"/>
    <property type="project" value="UniProtKB-ARBA"/>
</dbReference>
<dbReference type="InterPro" id="IPR027469">
    <property type="entry name" value="Cation_efflux_TMD_sf"/>
</dbReference>
<dbReference type="Proteomes" id="UP000182658">
    <property type="component" value="Unassembled WGS sequence"/>
</dbReference>
<evidence type="ECO:0000313" key="10">
    <source>
        <dbReference type="EMBL" id="OIW34995.1"/>
    </source>
</evidence>
<dbReference type="SUPFAM" id="SSF160240">
    <property type="entry name" value="Cation efflux protein cytoplasmic domain-like"/>
    <property type="match status" value="1"/>
</dbReference>
<evidence type="ECO:0000259" key="9">
    <source>
        <dbReference type="Pfam" id="PF16916"/>
    </source>
</evidence>
<keyword evidence="11" id="KW-1185">Reference proteome</keyword>
<dbReference type="InterPro" id="IPR027470">
    <property type="entry name" value="Cation_efflux_CTD"/>
</dbReference>
<feature type="domain" description="Cation efflux protein cytoplasmic" evidence="9">
    <location>
        <begin position="499"/>
        <end position="556"/>
    </location>
</feature>
<dbReference type="Gene3D" id="3.30.70.1350">
    <property type="entry name" value="Cation efflux protein, cytoplasmic domain"/>
    <property type="match status" value="1"/>
</dbReference>
<keyword evidence="4 7" id="KW-1133">Transmembrane helix</keyword>
<feature type="transmembrane region" description="Helical" evidence="7">
    <location>
        <begin position="399"/>
        <end position="421"/>
    </location>
</feature>
<evidence type="ECO:0000256" key="5">
    <source>
        <dbReference type="ARBA" id="ARBA00023136"/>
    </source>
</evidence>
<evidence type="ECO:0000259" key="8">
    <source>
        <dbReference type="Pfam" id="PF01545"/>
    </source>
</evidence>
<dbReference type="Pfam" id="PF16916">
    <property type="entry name" value="ZT_dimer"/>
    <property type="match status" value="1"/>
</dbReference>
<dbReference type="InterPro" id="IPR058533">
    <property type="entry name" value="Cation_efflux_TM"/>
</dbReference>
<feature type="transmembrane region" description="Helical" evidence="7">
    <location>
        <begin position="441"/>
        <end position="464"/>
    </location>
</feature>
<comment type="subcellular location">
    <subcellularLocation>
        <location evidence="1">Membrane</location>
        <topology evidence="1">Multi-pass membrane protein</topology>
    </subcellularLocation>
</comment>
<evidence type="ECO:0000256" key="4">
    <source>
        <dbReference type="ARBA" id="ARBA00022989"/>
    </source>
</evidence>
<dbReference type="Pfam" id="PF01545">
    <property type="entry name" value="Cation_efflux"/>
    <property type="match status" value="1"/>
</dbReference>
<feature type="transmembrane region" description="Helical" evidence="7">
    <location>
        <begin position="368"/>
        <end position="387"/>
    </location>
</feature>
<dbReference type="SUPFAM" id="SSF161111">
    <property type="entry name" value="Cation efflux protein transmembrane domain-like"/>
    <property type="match status" value="1"/>
</dbReference>
<organism evidence="10 11">
    <name type="scientific">Coniochaeta ligniaria NRRL 30616</name>
    <dbReference type="NCBI Taxonomy" id="1408157"/>
    <lineage>
        <taxon>Eukaryota</taxon>
        <taxon>Fungi</taxon>
        <taxon>Dikarya</taxon>
        <taxon>Ascomycota</taxon>
        <taxon>Pezizomycotina</taxon>
        <taxon>Sordariomycetes</taxon>
        <taxon>Sordariomycetidae</taxon>
        <taxon>Coniochaetales</taxon>
        <taxon>Coniochaetaceae</taxon>
        <taxon>Coniochaeta</taxon>
    </lineage>
</organism>
<dbReference type="OrthoDB" id="78296at2759"/>